<dbReference type="Gene3D" id="3.30.360.10">
    <property type="entry name" value="Dihydrodipicolinate Reductase, domain 2"/>
    <property type="match status" value="2"/>
</dbReference>
<accession>A0A6A6U1V0</accession>
<dbReference type="InterPro" id="IPR036291">
    <property type="entry name" value="NAD(P)-bd_dom_sf"/>
</dbReference>
<evidence type="ECO:0000313" key="4">
    <source>
        <dbReference type="Proteomes" id="UP000799302"/>
    </source>
</evidence>
<dbReference type="OrthoDB" id="2129491at2759"/>
<evidence type="ECO:0000259" key="1">
    <source>
        <dbReference type="Pfam" id="PF01408"/>
    </source>
</evidence>
<sequence>MPPSIPDLPPPTTTAITHSQPALIPVNRLIDNPPTPPPNAPRVAIIGAGSRGNAYAAALYNAGAAHIVAVAEPRTAVRETFGRTFIWRDSPSSSDGQSFESWQDLIDWARNTNATTANKPPGTGIDLVFVCVQDAMHLAVVRALAELGGLHILCEKPLATRLNEVLEMSAALKAGWARTGRKTVFGVGHVLRYAPHNVLLRELVRERGVVGDVLSVEHTEPVGWWHFSHSYVRGNWRKEKTSAGSLLTKSCHDMDFLMWLLCSPPPGSSEEPHLPSQIASTGSLRYFRKARKPAAAGDATNCLSCPIEESCEFSANNIYVKKHLDVNNTKWPVKIVLPDVEDLLRAQGAAKTRNQLLDILREDYSPTTSPDEIEARQWYGRCVYESDNDVCDDQTVTIEWADDPLPTTNTNNTNTELGHRGAKTALFHMVALTEAICARRGRIYGTKGELSYDSQDISVYSFATGQTTVHHVPAPQDSGHGGGDDALALNMVKAVSAVQAGEMDVDAAQWAFLGVDLDEIVRSHAAVFAAEDARTKGVVVQWDEWWAREVEKKTAI</sequence>
<dbReference type="GO" id="GO:0000166">
    <property type="term" value="F:nucleotide binding"/>
    <property type="evidence" value="ECO:0007669"/>
    <property type="project" value="InterPro"/>
</dbReference>
<organism evidence="3 4">
    <name type="scientific">Microthyrium microscopicum</name>
    <dbReference type="NCBI Taxonomy" id="703497"/>
    <lineage>
        <taxon>Eukaryota</taxon>
        <taxon>Fungi</taxon>
        <taxon>Dikarya</taxon>
        <taxon>Ascomycota</taxon>
        <taxon>Pezizomycotina</taxon>
        <taxon>Dothideomycetes</taxon>
        <taxon>Dothideomycetes incertae sedis</taxon>
        <taxon>Microthyriales</taxon>
        <taxon>Microthyriaceae</taxon>
        <taxon>Microthyrium</taxon>
    </lineage>
</organism>
<name>A0A6A6U1V0_9PEZI</name>
<dbReference type="SUPFAM" id="SSF55347">
    <property type="entry name" value="Glyceraldehyde-3-phosphate dehydrogenase-like, C-terminal domain"/>
    <property type="match status" value="1"/>
</dbReference>
<dbReference type="SUPFAM" id="SSF51735">
    <property type="entry name" value="NAD(P)-binding Rossmann-fold domains"/>
    <property type="match status" value="1"/>
</dbReference>
<feature type="domain" description="Gfo/Idh/MocA-like oxidoreductase N-terminal" evidence="1">
    <location>
        <begin position="42"/>
        <end position="173"/>
    </location>
</feature>
<keyword evidence="4" id="KW-1185">Reference proteome</keyword>
<proteinExistence type="predicted"/>
<dbReference type="Pfam" id="PF01408">
    <property type="entry name" value="GFO_IDH_MocA"/>
    <property type="match status" value="1"/>
</dbReference>
<evidence type="ECO:0000313" key="3">
    <source>
        <dbReference type="EMBL" id="KAF2665890.1"/>
    </source>
</evidence>
<evidence type="ECO:0000259" key="2">
    <source>
        <dbReference type="Pfam" id="PF02894"/>
    </source>
</evidence>
<dbReference type="InterPro" id="IPR000683">
    <property type="entry name" value="Gfo/Idh/MocA-like_OxRdtase_N"/>
</dbReference>
<protein>
    <submittedName>
        <fullName evidence="3">Streptomycin biosynthesis protein StrI</fullName>
    </submittedName>
</protein>
<dbReference type="AlphaFoldDB" id="A0A6A6U1V0"/>
<dbReference type="PANTHER" id="PTHR43377:SF12">
    <property type="entry name" value="BINDING ROSSMANN FOLD OXIDOREDUCTASE, PUTATIVE (AFU_ORTHOLOGUE AFUA_3G11840)-RELATED"/>
    <property type="match status" value="1"/>
</dbReference>
<dbReference type="Proteomes" id="UP000799302">
    <property type="component" value="Unassembled WGS sequence"/>
</dbReference>
<dbReference type="PANTHER" id="PTHR43377">
    <property type="entry name" value="BILIVERDIN REDUCTASE A"/>
    <property type="match status" value="1"/>
</dbReference>
<dbReference type="EMBL" id="MU004239">
    <property type="protein sequence ID" value="KAF2665890.1"/>
    <property type="molecule type" value="Genomic_DNA"/>
</dbReference>
<dbReference type="InterPro" id="IPR051450">
    <property type="entry name" value="Gfo/Idh/MocA_Oxidoreductases"/>
</dbReference>
<reference evidence="3" key="1">
    <citation type="journal article" date="2020" name="Stud. Mycol.">
        <title>101 Dothideomycetes genomes: a test case for predicting lifestyles and emergence of pathogens.</title>
        <authorList>
            <person name="Haridas S."/>
            <person name="Albert R."/>
            <person name="Binder M."/>
            <person name="Bloem J."/>
            <person name="Labutti K."/>
            <person name="Salamov A."/>
            <person name="Andreopoulos B."/>
            <person name="Baker S."/>
            <person name="Barry K."/>
            <person name="Bills G."/>
            <person name="Bluhm B."/>
            <person name="Cannon C."/>
            <person name="Castanera R."/>
            <person name="Culley D."/>
            <person name="Daum C."/>
            <person name="Ezra D."/>
            <person name="Gonzalez J."/>
            <person name="Henrissat B."/>
            <person name="Kuo A."/>
            <person name="Liang C."/>
            <person name="Lipzen A."/>
            <person name="Lutzoni F."/>
            <person name="Magnuson J."/>
            <person name="Mondo S."/>
            <person name="Nolan M."/>
            <person name="Ohm R."/>
            <person name="Pangilinan J."/>
            <person name="Park H.-J."/>
            <person name="Ramirez L."/>
            <person name="Alfaro M."/>
            <person name="Sun H."/>
            <person name="Tritt A."/>
            <person name="Yoshinaga Y."/>
            <person name="Zwiers L.-H."/>
            <person name="Turgeon B."/>
            <person name="Goodwin S."/>
            <person name="Spatafora J."/>
            <person name="Crous P."/>
            <person name="Grigoriev I."/>
        </authorList>
    </citation>
    <scope>NUCLEOTIDE SEQUENCE</scope>
    <source>
        <strain evidence="3">CBS 115976</strain>
    </source>
</reference>
<dbReference type="Gene3D" id="3.40.50.720">
    <property type="entry name" value="NAD(P)-binding Rossmann-like Domain"/>
    <property type="match status" value="1"/>
</dbReference>
<gene>
    <name evidence="3" type="ORF">BT63DRAFT_433986</name>
</gene>
<dbReference type="InterPro" id="IPR004104">
    <property type="entry name" value="Gfo/Idh/MocA-like_OxRdtase_C"/>
</dbReference>
<dbReference type="Pfam" id="PF02894">
    <property type="entry name" value="GFO_IDH_MocA_C"/>
    <property type="match status" value="1"/>
</dbReference>
<feature type="domain" description="Gfo/Idh/MocA-like oxidoreductase C-terminal" evidence="2">
    <location>
        <begin position="206"/>
        <end position="265"/>
    </location>
</feature>